<gene>
    <name evidence="2" type="ORF">B1B_14829</name>
</gene>
<feature type="domain" description="Glycosyltransferase 2-like" evidence="1">
    <location>
        <begin position="11"/>
        <end position="112"/>
    </location>
</feature>
<feature type="non-terminal residue" evidence="2">
    <location>
        <position position="115"/>
    </location>
</feature>
<dbReference type="InterPro" id="IPR029044">
    <property type="entry name" value="Nucleotide-diphossugar_trans"/>
</dbReference>
<proteinExistence type="predicted"/>
<accession>T0Z6M2</accession>
<dbReference type="GO" id="GO:0016758">
    <property type="term" value="F:hexosyltransferase activity"/>
    <property type="evidence" value="ECO:0007669"/>
    <property type="project" value="UniProtKB-ARBA"/>
</dbReference>
<dbReference type="Gene3D" id="3.90.550.10">
    <property type="entry name" value="Spore Coat Polysaccharide Biosynthesis Protein SpsA, Chain A"/>
    <property type="match status" value="1"/>
</dbReference>
<reference evidence="2" key="1">
    <citation type="submission" date="2013-08" db="EMBL/GenBank/DDBJ databases">
        <authorList>
            <person name="Mendez C."/>
            <person name="Richter M."/>
            <person name="Ferrer M."/>
            <person name="Sanchez J."/>
        </authorList>
    </citation>
    <scope>NUCLEOTIDE SEQUENCE</scope>
</reference>
<dbReference type="PANTHER" id="PTHR22916:SF3">
    <property type="entry name" value="UDP-GLCNAC:BETAGAL BETA-1,3-N-ACETYLGLUCOSAMINYLTRANSFERASE-LIKE PROTEIN 1"/>
    <property type="match status" value="1"/>
</dbReference>
<reference evidence="2" key="2">
    <citation type="journal article" date="2014" name="ISME J.">
        <title>Microbial stratification in low pH oxic and suboxic macroscopic growths along an acid mine drainage.</title>
        <authorList>
            <person name="Mendez-Garcia C."/>
            <person name="Mesa V."/>
            <person name="Sprenger R.R."/>
            <person name="Richter M."/>
            <person name="Diez M.S."/>
            <person name="Solano J."/>
            <person name="Bargiela R."/>
            <person name="Golyshina O.V."/>
            <person name="Manteca A."/>
            <person name="Ramos J.L."/>
            <person name="Gallego J.R."/>
            <person name="Llorente I."/>
            <person name="Martins Dos Santos V.A."/>
            <person name="Jensen O.N."/>
            <person name="Pelaez A.I."/>
            <person name="Sanchez J."/>
            <person name="Ferrer M."/>
        </authorList>
    </citation>
    <scope>NUCLEOTIDE SEQUENCE</scope>
</reference>
<protein>
    <submittedName>
        <fullName evidence="2">Cell wall biosynthesis glycosyltransferase</fullName>
    </submittedName>
</protein>
<dbReference type="SUPFAM" id="SSF53448">
    <property type="entry name" value="Nucleotide-diphospho-sugar transferases"/>
    <property type="match status" value="1"/>
</dbReference>
<organism evidence="2">
    <name type="scientific">mine drainage metagenome</name>
    <dbReference type="NCBI Taxonomy" id="410659"/>
    <lineage>
        <taxon>unclassified sequences</taxon>
        <taxon>metagenomes</taxon>
        <taxon>ecological metagenomes</taxon>
    </lineage>
</organism>
<dbReference type="Pfam" id="PF00535">
    <property type="entry name" value="Glycos_transf_2"/>
    <property type="match status" value="1"/>
</dbReference>
<keyword evidence="2" id="KW-0808">Transferase</keyword>
<comment type="caution">
    <text evidence="2">The sequence shown here is derived from an EMBL/GenBank/DDBJ whole genome shotgun (WGS) entry which is preliminary data.</text>
</comment>
<evidence type="ECO:0000259" key="1">
    <source>
        <dbReference type="Pfam" id="PF00535"/>
    </source>
</evidence>
<dbReference type="EMBL" id="AUZY01009853">
    <property type="protein sequence ID" value="EQD40678.1"/>
    <property type="molecule type" value="Genomic_DNA"/>
</dbReference>
<dbReference type="AlphaFoldDB" id="T0Z6M2"/>
<evidence type="ECO:0000313" key="2">
    <source>
        <dbReference type="EMBL" id="EQD40678.1"/>
    </source>
</evidence>
<sequence>MANVAGSVSMSVIVTAHRRSAYLRAAVESALCQTLPRSQYEVVATKDFADPDLDRFLEETGVRVIPYQGDELGLMYLRAASEAEGEVLLFLDDDDLFEPSKLAVTARIFGEDPSL</sequence>
<name>T0Z6M2_9ZZZZ</name>
<dbReference type="InterPro" id="IPR001173">
    <property type="entry name" value="Glyco_trans_2-like"/>
</dbReference>
<dbReference type="PANTHER" id="PTHR22916">
    <property type="entry name" value="GLYCOSYLTRANSFERASE"/>
    <property type="match status" value="1"/>
</dbReference>